<dbReference type="RefSeq" id="WP_182531688.1">
    <property type="nucleotide sequence ID" value="NZ_JACGXL010000004.1"/>
</dbReference>
<comment type="caution">
    <text evidence="1">The sequence shown here is derived from an EMBL/GenBank/DDBJ whole genome shotgun (WGS) entry which is preliminary data.</text>
</comment>
<name>A0A839F6G2_9GAMM</name>
<reference evidence="1 2" key="1">
    <citation type="submission" date="2020-07" db="EMBL/GenBank/DDBJ databases">
        <title>Genomic Encyclopedia of Type Strains, Phase IV (KMG-V): Genome sequencing to study the core and pangenomes of soil and plant-associated prokaryotes.</title>
        <authorList>
            <person name="Whitman W."/>
        </authorList>
    </citation>
    <scope>NUCLEOTIDE SEQUENCE [LARGE SCALE GENOMIC DNA]</scope>
    <source>
        <strain evidence="1 2">RH2WT43</strain>
    </source>
</reference>
<evidence type="ECO:0000313" key="1">
    <source>
        <dbReference type="EMBL" id="MBA8888650.1"/>
    </source>
</evidence>
<proteinExistence type="predicted"/>
<dbReference type="Pfam" id="PF05721">
    <property type="entry name" value="PhyH"/>
    <property type="match status" value="1"/>
</dbReference>
<dbReference type="InterPro" id="IPR008775">
    <property type="entry name" value="Phytyl_CoA_dOase-like"/>
</dbReference>
<accession>A0A839F6G2</accession>
<dbReference type="AlphaFoldDB" id="A0A839F6G2"/>
<dbReference type="EMBL" id="JACGXL010000004">
    <property type="protein sequence ID" value="MBA8888650.1"/>
    <property type="molecule type" value="Genomic_DNA"/>
</dbReference>
<evidence type="ECO:0008006" key="3">
    <source>
        <dbReference type="Google" id="ProtNLM"/>
    </source>
</evidence>
<dbReference type="SUPFAM" id="SSF51197">
    <property type="entry name" value="Clavaminate synthase-like"/>
    <property type="match status" value="1"/>
</dbReference>
<evidence type="ECO:0000313" key="2">
    <source>
        <dbReference type="Proteomes" id="UP000550401"/>
    </source>
</evidence>
<sequence length="352" mass="38292">MTRAEPAELLIPALHDYWSRRLRGLRGEGSVPDRRRQHLDRVLSDSLGIGLEQIMRFLATMPAFESLQQYVLDCHGGMLSPARVAWVNALQDGSAYPTETAQRHAQVRALAPVFDAQALHHWDEHGFVVLRAAITPDECAAAAAAVHASIGADAADPRTWYAPGVRQGIMVQLFQHAALEAARGSMRVHKAFAQLWGTEDLVMTADRCGFNPPETERFRFPGPHLHWDAVMEPPLGLGIQGILYLTDTPAEQGAFTCVPGFHRGIDDWLRALPPGVDPYARIPVEAARPIAGAAGDLILWHHALPHASSANHGVHPRVVQYIAMYPARPDFGDAVVAAGALDRGEGECDGPA</sequence>
<organism evidence="1 2">
    <name type="scientific">Dokdonella fugitiva</name>
    <dbReference type="NCBI Taxonomy" id="328517"/>
    <lineage>
        <taxon>Bacteria</taxon>
        <taxon>Pseudomonadati</taxon>
        <taxon>Pseudomonadota</taxon>
        <taxon>Gammaproteobacteria</taxon>
        <taxon>Lysobacterales</taxon>
        <taxon>Rhodanobacteraceae</taxon>
        <taxon>Dokdonella</taxon>
    </lineage>
</organism>
<dbReference type="PANTHER" id="PTHR31630:SF6">
    <property type="entry name" value="PHYTANOYL-COA DIOXYGENASE-RELATED"/>
    <property type="match status" value="1"/>
</dbReference>
<keyword evidence="2" id="KW-1185">Reference proteome</keyword>
<gene>
    <name evidence="1" type="ORF">FHW12_002883</name>
</gene>
<dbReference type="GO" id="GO:0016706">
    <property type="term" value="F:2-oxoglutarate-dependent dioxygenase activity"/>
    <property type="evidence" value="ECO:0007669"/>
    <property type="project" value="UniProtKB-ARBA"/>
</dbReference>
<dbReference type="PANTHER" id="PTHR31630">
    <property type="entry name" value="PHYTANOYL-COA DIOXYGENASE-RELATED-RELATED"/>
    <property type="match status" value="1"/>
</dbReference>
<dbReference type="Gene3D" id="2.60.120.620">
    <property type="entry name" value="q2cbj1_9rhob like domain"/>
    <property type="match status" value="1"/>
</dbReference>
<protein>
    <recommendedName>
        <fullName evidence="3">Phytanoyl-CoA dioxygenase PhyH</fullName>
    </recommendedName>
</protein>
<dbReference type="Proteomes" id="UP000550401">
    <property type="component" value="Unassembled WGS sequence"/>
</dbReference>